<evidence type="ECO:0000313" key="1">
    <source>
        <dbReference type="EMBL" id="AIX16651.1"/>
    </source>
</evidence>
<proteinExistence type="predicted"/>
<dbReference type="EMBL" id="KJ019053">
    <property type="protein sequence ID" value="AIX20307.1"/>
    <property type="molecule type" value="Genomic_DNA"/>
</dbReference>
<protein>
    <submittedName>
        <fullName evidence="1">Uncharacterized protein</fullName>
    </submittedName>
</protein>
<evidence type="ECO:0000313" key="4">
    <source>
        <dbReference type="Proteomes" id="UP000185322"/>
    </source>
</evidence>
<gene>
    <name evidence="1" type="ORF">Syn7803C58_126</name>
    <name evidence="2" type="ORF">Syn7803C80_130</name>
</gene>
<dbReference type="EMBL" id="KJ019037">
    <property type="protein sequence ID" value="AIX16651.1"/>
    <property type="molecule type" value="Genomic_DNA"/>
</dbReference>
<reference evidence="3 4" key="1">
    <citation type="submission" date="2013-12" db="EMBL/GenBank/DDBJ databases">
        <title>Ecological redundancy of diverse viral populations within a natural community.</title>
        <authorList>
            <person name="Gregory A.C."/>
            <person name="LaButti K."/>
            <person name="Copeland A."/>
            <person name="Woyke T."/>
            <person name="Sullivan M.B."/>
        </authorList>
    </citation>
    <scope>NUCLEOTIDE SEQUENCE [LARGE SCALE GENOMIC DNA]</scope>
    <source>
        <strain evidence="1">Syn7803C58</strain>
        <strain evidence="2">Syn7803C80</strain>
    </source>
</reference>
<evidence type="ECO:0000313" key="3">
    <source>
        <dbReference type="Proteomes" id="UP000185318"/>
    </source>
</evidence>
<sequence length="403" mass="43565">MSILTHTNNNYERYDEDNVLASPQPAFRSESMDAVGWTNFTWKDFDGDYVKTLVGGGITSINEYVKRDVDNNIVTQPQYIRHDIDNNPVGSLNPLEIVGVGNITAPNGFAVGRDMAGQVAGYQGGTEPITVEGQLQKQETPGGAWIGISPWTAVDTAVKEIDSSLVGAKLRISTRIQDAIIAPSYLTTNTPASDVVVGEMTPDVKGTLTSSGADPAYPGDVLTQTEGTITGGIAPFTKSYQWFRRETGTTNAYAFFGAPDGLTYTIQYSDIGYDVKSRTRWQDSYNYLRTVGTIPNHIEVIAEPLELVSKGTLDGVGQSGTVLTQTAAVFSGGVPPFTYRYEWVRRVTGESGFFEFGAPDGLQYIIRSSDIGYDIRGRTEIFDSLGNSKSSSSTIPGDVSVTS</sequence>
<evidence type="ECO:0000313" key="2">
    <source>
        <dbReference type="EMBL" id="AIX20307.1"/>
    </source>
</evidence>
<accession>A0A0E3ESQ7</accession>
<organism evidence="1 3">
    <name type="scientific">Synechococcus phage ACG-2014f</name>
    <dbReference type="NCBI Taxonomy" id="1493511"/>
    <lineage>
        <taxon>Viruses</taxon>
        <taxon>Duplodnaviria</taxon>
        <taxon>Heunggongvirae</taxon>
        <taxon>Uroviricota</taxon>
        <taxon>Caudoviricetes</taxon>
        <taxon>Pantevenvirales</taxon>
        <taxon>Kyanoviridae</taxon>
        <taxon>Atlauavirus</taxon>
        <taxon>Atlauavirus tusconc8</taxon>
    </lineage>
</organism>
<name>A0A0E3ESQ7_9CAUD</name>
<dbReference type="Proteomes" id="UP000185318">
    <property type="component" value="Segment"/>
</dbReference>
<dbReference type="Proteomes" id="UP000185322">
    <property type="component" value="Segment"/>
</dbReference>